<organism evidence="4 5">
    <name type="scientific">Cryoendolithus antarcticus</name>
    <dbReference type="NCBI Taxonomy" id="1507870"/>
    <lineage>
        <taxon>Eukaryota</taxon>
        <taxon>Fungi</taxon>
        <taxon>Dikarya</taxon>
        <taxon>Ascomycota</taxon>
        <taxon>Pezizomycotina</taxon>
        <taxon>Dothideomycetes</taxon>
        <taxon>Dothideomycetidae</taxon>
        <taxon>Cladosporiales</taxon>
        <taxon>Cladosporiaceae</taxon>
        <taxon>Cryoendolithus</taxon>
    </lineage>
</organism>
<dbReference type="EMBL" id="NAJO01000003">
    <property type="protein sequence ID" value="OQO13724.1"/>
    <property type="molecule type" value="Genomic_DNA"/>
</dbReference>
<reference evidence="5" key="1">
    <citation type="submission" date="2017-03" db="EMBL/GenBank/DDBJ databases">
        <title>Genomes of endolithic fungi from Antarctica.</title>
        <authorList>
            <person name="Coleine C."/>
            <person name="Masonjones S."/>
            <person name="Stajich J.E."/>
        </authorList>
    </citation>
    <scope>NUCLEOTIDE SEQUENCE [LARGE SCALE GENOMIC DNA]</scope>
    <source>
        <strain evidence="5">CCFEE 5527</strain>
    </source>
</reference>
<evidence type="ECO:0000256" key="1">
    <source>
        <dbReference type="ARBA" id="ARBA00005986"/>
    </source>
</evidence>
<dbReference type="InterPro" id="IPR009799">
    <property type="entry name" value="EthD_dom"/>
</dbReference>
<feature type="compositionally biased region" description="Basic and acidic residues" evidence="2">
    <location>
        <begin position="1"/>
        <end position="10"/>
    </location>
</feature>
<evidence type="ECO:0000259" key="3">
    <source>
        <dbReference type="Pfam" id="PF07110"/>
    </source>
</evidence>
<name>A0A1V8TQY9_9PEZI</name>
<evidence type="ECO:0000256" key="2">
    <source>
        <dbReference type="SAM" id="MobiDB-lite"/>
    </source>
</evidence>
<evidence type="ECO:0000313" key="5">
    <source>
        <dbReference type="Proteomes" id="UP000192596"/>
    </source>
</evidence>
<feature type="domain" description="EthD" evidence="3">
    <location>
        <begin position="31"/>
        <end position="129"/>
    </location>
</feature>
<sequence>MTNLELKDPKVSAPNSSSDGKIGQGLLKRRAGTSHEAFRQYYIEHHGPVALPWCFAMNVKYYAQIHKPLRWANDAVREKYSQTTDLEQWDAVAKMLFPINFDFAEWFASSSVGKRYFQDVILPDERRFLLSNAMEHLQGVDAGSVVGDRVVLIADGKAAVDFQQWEKLFDATE</sequence>
<comment type="caution">
    <text evidence="4">The sequence shown here is derived from an EMBL/GenBank/DDBJ whole genome shotgun (WGS) entry which is preliminary data.</text>
</comment>
<accession>A0A1V8TQY9</accession>
<dbReference type="Pfam" id="PF07110">
    <property type="entry name" value="EthD"/>
    <property type="match status" value="1"/>
</dbReference>
<dbReference type="Proteomes" id="UP000192596">
    <property type="component" value="Unassembled WGS sequence"/>
</dbReference>
<evidence type="ECO:0000313" key="4">
    <source>
        <dbReference type="EMBL" id="OQO13724.1"/>
    </source>
</evidence>
<proteinExistence type="inferred from homology"/>
<dbReference type="SUPFAM" id="SSF54909">
    <property type="entry name" value="Dimeric alpha+beta barrel"/>
    <property type="match status" value="1"/>
</dbReference>
<comment type="similarity">
    <text evidence="1">Belongs to the tpcK family.</text>
</comment>
<dbReference type="InParanoid" id="A0A1V8TQY9"/>
<dbReference type="InterPro" id="IPR011008">
    <property type="entry name" value="Dimeric_a/b-barrel"/>
</dbReference>
<dbReference type="GO" id="GO:0016491">
    <property type="term" value="F:oxidoreductase activity"/>
    <property type="evidence" value="ECO:0007669"/>
    <property type="project" value="InterPro"/>
</dbReference>
<gene>
    <name evidence="4" type="ORF">B0A48_01954</name>
</gene>
<dbReference type="Gene3D" id="3.30.70.100">
    <property type="match status" value="1"/>
</dbReference>
<dbReference type="OrthoDB" id="3183782at2759"/>
<protein>
    <recommendedName>
        <fullName evidence="3">EthD domain-containing protein</fullName>
    </recommendedName>
</protein>
<feature type="region of interest" description="Disordered" evidence="2">
    <location>
        <begin position="1"/>
        <end position="25"/>
    </location>
</feature>
<dbReference type="AlphaFoldDB" id="A0A1V8TQY9"/>
<keyword evidence="5" id="KW-1185">Reference proteome</keyword>